<reference evidence="5 6" key="1">
    <citation type="submission" date="2019-08" db="EMBL/GenBank/DDBJ databases">
        <authorList>
            <person name="Peeters C."/>
        </authorList>
    </citation>
    <scope>NUCLEOTIDE SEQUENCE [LARGE SCALE GENOMIC DNA]</scope>
    <source>
        <strain evidence="5 6">LMG 20603</strain>
    </source>
</reference>
<dbReference type="InterPro" id="IPR012349">
    <property type="entry name" value="Split_barrel_FMN-bd"/>
</dbReference>
<dbReference type="Gene3D" id="2.30.110.10">
    <property type="entry name" value="Electron Transport, Fmn-binding Protein, Chain A"/>
    <property type="match status" value="1"/>
</dbReference>
<dbReference type="Proteomes" id="UP000382040">
    <property type="component" value="Unassembled WGS sequence"/>
</dbReference>
<feature type="domain" description="Flavin reductase like" evidence="4">
    <location>
        <begin position="43"/>
        <end position="185"/>
    </location>
</feature>
<proteinExistence type="inferred from homology"/>
<evidence type="ECO:0000313" key="6">
    <source>
        <dbReference type="Proteomes" id="UP000382040"/>
    </source>
</evidence>
<evidence type="ECO:0000256" key="2">
    <source>
        <dbReference type="ARBA" id="ARBA00022630"/>
    </source>
</evidence>
<evidence type="ECO:0000256" key="3">
    <source>
        <dbReference type="ARBA" id="ARBA00038054"/>
    </source>
</evidence>
<keyword evidence="2" id="KW-0285">Flavoprotein</keyword>
<keyword evidence="6" id="KW-1185">Reference proteome</keyword>
<accession>A0A5E5BM28</accession>
<protein>
    <submittedName>
        <fullName evidence="5">Flavoredoxin</fullName>
    </submittedName>
</protein>
<evidence type="ECO:0000313" key="5">
    <source>
        <dbReference type="EMBL" id="VVE87321.1"/>
    </source>
</evidence>
<dbReference type="GO" id="GO:0010181">
    <property type="term" value="F:FMN binding"/>
    <property type="evidence" value="ECO:0007669"/>
    <property type="project" value="InterPro"/>
</dbReference>
<comment type="cofactor">
    <cofactor evidence="1">
        <name>FMN</name>
        <dbReference type="ChEBI" id="CHEBI:58210"/>
    </cofactor>
</comment>
<dbReference type="EMBL" id="CABPST010000002">
    <property type="protein sequence ID" value="VVE87321.1"/>
    <property type="molecule type" value="Genomic_DNA"/>
</dbReference>
<evidence type="ECO:0000259" key="4">
    <source>
        <dbReference type="SMART" id="SM00903"/>
    </source>
</evidence>
<sequence length="217" mass="23733">MSTIGFIGFFPGRAIMGRLTYHYACRVPAMTERLPVELPKAYRLLNHGPTVLVGSAHNGRRNVMAAAWSMPLDFSPPKVAVVIDRNTLTRELVEASGEFSLNVPTRAIARETLAVGSISGRDTDKFADGTGVQAFEGSHVAAPLIGGCLAWLECRVIPEPHNQDRYDLFLGEVVAAWADARAFRDGHWQFEPGVSRSLHYIAGGNFFETGEAFEVKS</sequence>
<dbReference type="Pfam" id="PF01613">
    <property type="entry name" value="Flavin_Reduct"/>
    <property type="match status" value="1"/>
</dbReference>
<dbReference type="PANTHER" id="PTHR43567:SF1">
    <property type="entry name" value="FLAVOREDOXIN"/>
    <property type="match status" value="1"/>
</dbReference>
<gene>
    <name evidence="5" type="primary">flr_1</name>
    <name evidence="5" type="ORF">PBR20603_01250</name>
</gene>
<dbReference type="SUPFAM" id="SSF50475">
    <property type="entry name" value="FMN-binding split barrel"/>
    <property type="match status" value="1"/>
</dbReference>
<organism evidence="5 6">
    <name type="scientific">Pandoraea bronchicola</name>
    <dbReference type="NCBI Taxonomy" id="2508287"/>
    <lineage>
        <taxon>Bacteria</taxon>
        <taxon>Pseudomonadati</taxon>
        <taxon>Pseudomonadota</taxon>
        <taxon>Betaproteobacteria</taxon>
        <taxon>Burkholderiales</taxon>
        <taxon>Burkholderiaceae</taxon>
        <taxon>Pandoraea</taxon>
    </lineage>
</organism>
<name>A0A5E5BM28_9BURK</name>
<dbReference type="AlphaFoldDB" id="A0A5E5BM28"/>
<dbReference type="InterPro" id="IPR002563">
    <property type="entry name" value="Flavin_Rdtase-like_dom"/>
</dbReference>
<dbReference type="GO" id="GO:0016646">
    <property type="term" value="F:oxidoreductase activity, acting on the CH-NH group of donors, NAD or NADP as acceptor"/>
    <property type="evidence" value="ECO:0007669"/>
    <property type="project" value="UniProtKB-ARBA"/>
</dbReference>
<dbReference type="PANTHER" id="PTHR43567">
    <property type="entry name" value="FLAVOREDOXIN-RELATED-RELATED"/>
    <property type="match status" value="1"/>
</dbReference>
<evidence type="ECO:0000256" key="1">
    <source>
        <dbReference type="ARBA" id="ARBA00001917"/>
    </source>
</evidence>
<dbReference type="InterPro" id="IPR052174">
    <property type="entry name" value="Flavoredoxin"/>
</dbReference>
<dbReference type="SMART" id="SM00903">
    <property type="entry name" value="Flavin_Reduct"/>
    <property type="match status" value="1"/>
</dbReference>
<comment type="similarity">
    <text evidence="3">Belongs to the flavoredoxin family.</text>
</comment>